<accession>A0ABW1JU46</accession>
<sequence length="165" mass="17844">MTYPAFDISPVPIPGPDAVAPEPFHGLYGMPMFVTVPTPDLAASLDFWIRGLGFFELFSVPDHLIHLRRWAFQDVLLVPGDRPVDAPALSVSFSCVLGELDTIAAACEQAAPGCTTGPTPMPWNSVELRVRTPENAQVVMTAARPYDPDSPEAAYLRAIGIEAPR</sequence>
<comment type="caution">
    <text evidence="1">The sequence shown here is derived from an EMBL/GenBank/DDBJ whole genome shotgun (WGS) entry which is preliminary data.</text>
</comment>
<dbReference type="Proteomes" id="UP001596223">
    <property type="component" value="Unassembled WGS sequence"/>
</dbReference>
<evidence type="ECO:0000313" key="2">
    <source>
        <dbReference type="Proteomes" id="UP001596223"/>
    </source>
</evidence>
<keyword evidence="2" id="KW-1185">Reference proteome</keyword>
<dbReference type="InterPro" id="IPR029068">
    <property type="entry name" value="Glyas_Bleomycin-R_OHBP_Dase"/>
</dbReference>
<proteinExistence type="predicted"/>
<evidence type="ECO:0000313" key="1">
    <source>
        <dbReference type="EMBL" id="MFC6012421.1"/>
    </source>
</evidence>
<dbReference type="Gene3D" id="3.10.180.10">
    <property type="entry name" value="2,3-Dihydroxybiphenyl 1,2-Dioxygenase, domain 1"/>
    <property type="match status" value="1"/>
</dbReference>
<dbReference type="SUPFAM" id="SSF54593">
    <property type="entry name" value="Glyoxalase/Bleomycin resistance protein/Dihydroxybiphenyl dioxygenase"/>
    <property type="match status" value="1"/>
</dbReference>
<dbReference type="EMBL" id="JBHSQN010000010">
    <property type="protein sequence ID" value="MFC6012421.1"/>
    <property type="molecule type" value="Genomic_DNA"/>
</dbReference>
<gene>
    <name evidence="1" type="ORF">ACFP3H_15275</name>
</gene>
<name>A0ABW1JU46_9NOCA</name>
<protein>
    <submittedName>
        <fullName evidence="1">VOC family protein</fullName>
    </submittedName>
</protein>
<dbReference type="RefSeq" id="WP_378605942.1">
    <property type="nucleotide sequence ID" value="NZ_JBHSQN010000010.1"/>
</dbReference>
<reference evidence="2" key="1">
    <citation type="journal article" date="2019" name="Int. J. Syst. Evol. Microbiol.">
        <title>The Global Catalogue of Microorganisms (GCM) 10K type strain sequencing project: providing services to taxonomists for standard genome sequencing and annotation.</title>
        <authorList>
            <consortium name="The Broad Institute Genomics Platform"/>
            <consortium name="The Broad Institute Genome Sequencing Center for Infectious Disease"/>
            <person name="Wu L."/>
            <person name="Ma J."/>
        </authorList>
    </citation>
    <scope>NUCLEOTIDE SEQUENCE [LARGE SCALE GENOMIC DNA]</scope>
    <source>
        <strain evidence="2">CCUG 36956</strain>
    </source>
</reference>
<organism evidence="1 2">
    <name type="scientific">Nocardia lasii</name>
    <dbReference type="NCBI Taxonomy" id="1616107"/>
    <lineage>
        <taxon>Bacteria</taxon>
        <taxon>Bacillati</taxon>
        <taxon>Actinomycetota</taxon>
        <taxon>Actinomycetes</taxon>
        <taxon>Mycobacteriales</taxon>
        <taxon>Nocardiaceae</taxon>
        <taxon>Nocardia</taxon>
    </lineage>
</organism>